<feature type="compositionally biased region" description="Low complexity" evidence="1">
    <location>
        <begin position="196"/>
        <end position="217"/>
    </location>
</feature>
<accession>A0A6G1HII6</accession>
<sequence length="546" mass="58445">MNMGMLLSKQTPGGYEWRSSPPPRHSPNPSIYSPVYPDRPIRPLPKRHLRDRLSAKERENIVFPPNPPTTPPIFGYPYVPKDKPASTRRAPHTCDNCRHDDSDSDEGSDGGVVFSPDRHDARVGRTYTLPVRPSENKAAPDSAASSADGYDSFENTNNKKKRKIPQSNVGHHTTLSPEMANMGLRSTTSDEVDSGASYQSPSSTAASSAGTGVSGPARVRYGRSGRGSMDRRPLASSTNGVNGNITSPRRGARTGSAEPGIISAAIASAQTTPQKGNENVSLLSQDPKSPPQKTAFTFTCESDKPVWPGGHSQASAAYPAQTRRPQPAMQSSPSAISTAAANAVVAGAPQQQPPAQAGAQAPPPPPPDKKTRPRRPGRVYTLAARQRRLQQEYANYHHPPRREDMWICEFCEYEAIFGAPPAALIRQYEIKDRKEQKRLAEKRRLLEKAKMKGRKGKKGAGKGGGKNAPPPAAPAHTNQQRAYEAQEEAEEEEYYDDEYGDEEEEGAYAEQAPYGPGQGQATAGATGGGGGGGGGRLVGSPGGRGA</sequence>
<feature type="compositionally biased region" description="Basic and acidic residues" evidence="1">
    <location>
        <begin position="434"/>
        <end position="450"/>
    </location>
</feature>
<protein>
    <submittedName>
        <fullName evidence="2">Uncharacterized protein</fullName>
    </submittedName>
</protein>
<feature type="compositionally biased region" description="Low complexity" evidence="1">
    <location>
        <begin position="139"/>
        <end position="152"/>
    </location>
</feature>
<dbReference type="OrthoDB" id="4174342at2759"/>
<feature type="compositionally biased region" description="Polar residues" evidence="1">
    <location>
        <begin position="270"/>
        <end position="300"/>
    </location>
</feature>
<feature type="compositionally biased region" description="Gly residues" evidence="1">
    <location>
        <begin position="525"/>
        <end position="546"/>
    </location>
</feature>
<feature type="region of interest" description="Disordered" evidence="1">
    <location>
        <begin position="434"/>
        <end position="546"/>
    </location>
</feature>
<organism evidence="2 3">
    <name type="scientific">Trichodelitschia bisporula</name>
    <dbReference type="NCBI Taxonomy" id="703511"/>
    <lineage>
        <taxon>Eukaryota</taxon>
        <taxon>Fungi</taxon>
        <taxon>Dikarya</taxon>
        <taxon>Ascomycota</taxon>
        <taxon>Pezizomycotina</taxon>
        <taxon>Dothideomycetes</taxon>
        <taxon>Dothideomycetes incertae sedis</taxon>
        <taxon>Phaeotrichales</taxon>
        <taxon>Phaeotrichaceae</taxon>
        <taxon>Trichodelitschia</taxon>
    </lineage>
</organism>
<feature type="compositionally biased region" description="Polar residues" evidence="1">
    <location>
        <begin position="328"/>
        <end position="337"/>
    </location>
</feature>
<feature type="compositionally biased region" description="Polar residues" evidence="1">
    <location>
        <begin position="235"/>
        <end position="247"/>
    </location>
</feature>
<feature type="region of interest" description="Disordered" evidence="1">
    <location>
        <begin position="1"/>
        <end position="379"/>
    </location>
</feature>
<dbReference type="AlphaFoldDB" id="A0A6G1HII6"/>
<reference evidence="2" key="1">
    <citation type="journal article" date="2020" name="Stud. Mycol.">
        <title>101 Dothideomycetes genomes: a test case for predicting lifestyles and emergence of pathogens.</title>
        <authorList>
            <person name="Haridas S."/>
            <person name="Albert R."/>
            <person name="Binder M."/>
            <person name="Bloem J."/>
            <person name="Labutti K."/>
            <person name="Salamov A."/>
            <person name="Andreopoulos B."/>
            <person name="Baker S."/>
            <person name="Barry K."/>
            <person name="Bills G."/>
            <person name="Bluhm B."/>
            <person name="Cannon C."/>
            <person name="Castanera R."/>
            <person name="Culley D."/>
            <person name="Daum C."/>
            <person name="Ezra D."/>
            <person name="Gonzalez J."/>
            <person name="Henrissat B."/>
            <person name="Kuo A."/>
            <person name="Liang C."/>
            <person name="Lipzen A."/>
            <person name="Lutzoni F."/>
            <person name="Magnuson J."/>
            <person name="Mondo S."/>
            <person name="Nolan M."/>
            <person name="Ohm R."/>
            <person name="Pangilinan J."/>
            <person name="Park H.-J."/>
            <person name="Ramirez L."/>
            <person name="Alfaro M."/>
            <person name="Sun H."/>
            <person name="Tritt A."/>
            <person name="Yoshinaga Y."/>
            <person name="Zwiers L.-H."/>
            <person name="Turgeon B."/>
            <person name="Goodwin S."/>
            <person name="Spatafora J."/>
            <person name="Crous P."/>
            <person name="Grigoriev I."/>
        </authorList>
    </citation>
    <scope>NUCLEOTIDE SEQUENCE</scope>
    <source>
        <strain evidence="2">CBS 262.69</strain>
    </source>
</reference>
<feature type="compositionally biased region" description="Basic and acidic residues" evidence="1">
    <location>
        <begin position="51"/>
        <end position="60"/>
    </location>
</feature>
<proteinExistence type="predicted"/>
<dbReference type="EMBL" id="ML996713">
    <property type="protein sequence ID" value="KAF2395585.1"/>
    <property type="molecule type" value="Genomic_DNA"/>
</dbReference>
<keyword evidence="3" id="KW-1185">Reference proteome</keyword>
<evidence type="ECO:0000256" key="1">
    <source>
        <dbReference type="SAM" id="MobiDB-lite"/>
    </source>
</evidence>
<name>A0A6G1HII6_9PEZI</name>
<feature type="compositionally biased region" description="Polar residues" evidence="1">
    <location>
        <begin position="165"/>
        <end position="176"/>
    </location>
</feature>
<evidence type="ECO:0000313" key="2">
    <source>
        <dbReference type="EMBL" id="KAF2395585.1"/>
    </source>
</evidence>
<evidence type="ECO:0000313" key="3">
    <source>
        <dbReference type="Proteomes" id="UP000799640"/>
    </source>
</evidence>
<feature type="compositionally biased region" description="Acidic residues" evidence="1">
    <location>
        <begin position="485"/>
        <end position="507"/>
    </location>
</feature>
<gene>
    <name evidence="2" type="ORF">EJ06DRAFT_560590</name>
</gene>
<feature type="compositionally biased region" description="Basic residues" evidence="1">
    <location>
        <begin position="451"/>
        <end position="460"/>
    </location>
</feature>
<feature type="compositionally biased region" description="Low complexity" evidence="1">
    <location>
        <begin position="339"/>
        <end position="360"/>
    </location>
</feature>
<dbReference type="Proteomes" id="UP000799640">
    <property type="component" value="Unassembled WGS sequence"/>
</dbReference>